<dbReference type="InterPro" id="IPR028896">
    <property type="entry name" value="GcvT/YgfZ/DmdA"/>
</dbReference>
<evidence type="ECO:0000259" key="9">
    <source>
        <dbReference type="Pfam" id="PF01571"/>
    </source>
</evidence>
<proteinExistence type="inferred from homology"/>
<evidence type="ECO:0000313" key="12">
    <source>
        <dbReference type="Proteomes" id="UP000823865"/>
    </source>
</evidence>
<dbReference type="InterPro" id="IPR013977">
    <property type="entry name" value="GcvT_C"/>
</dbReference>
<dbReference type="GO" id="GO:0005829">
    <property type="term" value="C:cytosol"/>
    <property type="evidence" value="ECO:0007669"/>
    <property type="project" value="TreeGrafter"/>
</dbReference>
<dbReference type="GO" id="GO:0008483">
    <property type="term" value="F:transaminase activity"/>
    <property type="evidence" value="ECO:0007669"/>
    <property type="project" value="UniProtKB-KW"/>
</dbReference>
<sequence>MEDLLKTCLYDRHEALKAQMSPFGGFIMPIQYSNIVEEHQAVRQKAGMFDVSHMGEIFVSGTDAEAFINHIFTNDIRIMPAGKIQYGMMLYPDGGVVDDLLVYKLAEPDHYLLVVNAANIAKDEEWIRSQSSCYEVCIDNQSDRWGEIALQGPDAERIAVEVLGLENARDLAFYTFTETSWNGAPILLSRTGYTGEDGFEFYAAPEVIVALWDKLMENGVTPCGLGCRDTLRFEVGLPLYGHELSAEISPIEAGLGMFVKTDKEEFIGRDSILRQKTEGTARKLVGIELTEKAIPRAGYPVECDGEVIGEVTTGYQSISTGKYVCMALINRAYAETGRPVSVRVRKKTFAGVICKKRFYDKNYKK</sequence>
<protein>
    <recommendedName>
        <fullName evidence="2 7">Aminomethyltransferase</fullName>
        <ecNumber evidence="2 7">2.1.2.10</ecNumber>
    </recommendedName>
    <alternativeName>
        <fullName evidence="5 7">Glycine cleavage system T protein</fullName>
    </alternativeName>
</protein>
<evidence type="ECO:0000259" key="10">
    <source>
        <dbReference type="Pfam" id="PF08669"/>
    </source>
</evidence>
<comment type="caution">
    <text evidence="11">The sequence shown here is derived from an EMBL/GenBank/DDBJ whole genome shotgun (WGS) entry which is preliminary data.</text>
</comment>
<dbReference type="InterPro" id="IPR027266">
    <property type="entry name" value="TrmE/GcvT-like"/>
</dbReference>
<accession>A0A9E2L513</accession>
<reference evidence="11" key="2">
    <citation type="submission" date="2021-04" db="EMBL/GenBank/DDBJ databases">
        <authorList>
            <person name="Gilroy R."/>
        </authorList>
    </citation>
    <scope>NUCLEOTIDE SEQUENCE</scope>
    <source>
        <strain evidence="11">G3-2149</strain>
    </source>
</reference>
<feature type="domain" description="Aminomethyltransferase C-terminal" evidence="10">
    <location>
        <begin position="282"/>
        <end position="360"/>
    </location>
</feature>
<comment type="catalytic activity">
    <reaction evidence="6 7">
        <text>N(6)-[(R)-S(8)-aminomethyldihydrolipoyl]-L-lysyl-[protein] + (6S)-5,6,7,8-tetrahydrofolate = N(6)-[(R)-dihydrolipoyl]-L-lysyl-[protein] + (6R)-5,10-methylene-5,6,7,8-tetrahydrofolate + NH4(+)</text>
        <dbReference type="Rhea" id="RHEA:16945"/>
        <dbReference type="Rhea" id="RHEA-COMP:10475"/>
        <dbReference type="Rhea" id="RHEA-COMP:10492"/>
        <dbReference type="ChEBI" id="CHEBI:15636"/>
        <dbReference type="ChEBI" id="CHEBI:28938"/>
        <dbReference type="ChEBI" id="CHEBI:57453"/>
        <dbReference type="ChEBI" id="CHEBI:83100"/>
        <dbReference type="ChEBI" id="CHEBI:83143"/>
        <dbReference type="EC" id="2.1.2.10"/>
    </reaction>
</comment>
<dbReference type="GO" id="GO:0004047">
    <property type="term" value="F:aminomethyltransferase activity"/>
    <property type="evidence" value="ECO:0007669"/>
    <property type="project" value="UniProtKB-UniRule"/>
</dbReference>
<dbReference type="FunFam" id="3.30.70.1400:FF:000001">
    <property type="entry name" value="Aminomethyltransferase"/>
    <property type="match status" value="1"/>
</dbReference>
<dbReference type="PANTHER" id="PTHR43757">
    <property type="entry name" value="AMINOMETHYLTRANSFERASE"/>
    <property type="match status" value="1"/>
</dbReference>
<dbReference type="NCBIfam" id="NF001567">
    <property type="entry name" value="PRK00389.1"/>
    <property type="match status" value="1"/>
</dbReference>
<dbReference type="Gene3D" id="4.10.1250.10">
    <property type="entry name" value="Aminomethyltransferase fragment"/>
    <property type="match status" value="1"/>
</dbReference>
<evidence type="ECO:0000256" key="1">
    <source>
        <dbReference type="ARBA" id="ARBA00008609"/>
    </source>
</evidence>
<feature type="binding site" evidence="8">
    <location>
        <position position="200"/>
    </location>
    <ligand>
        <name>substrate</name>
    </ligand>
</feature>
<evidence type="ECO:0000256" key="6">
    <source>
        <dbReference type="ARBA" id="ARBA00047665"/>
    </source>
</evidence>
<name>A0A9E2L513_9BACT</name>
<dbReference type="HAMAP" id="MF_00259">
    <property type="entry name" value="GcvT"/>
    <property type="match status" value="1"/>
</dbReference>
<dbReference type="Gene3D" id="3.30.70.1400">
    <property type="entry name" value="Aminomethyltransferase beta-barrel domains"/>
    <property type="match status" value="1"/>
</dbReference>
<dbReference type="Pfam" id="PF01571">
    <property type="entry name" value="GCV_T"/>
    <property type="match status" value="1"/>
</dbReference>
<evidence type="ECO:0000256" key="3">
    <source>
        <dbReference type="ARBA" id="ARBA00022576"/>
    </source>
</evidence>
<dbReference type="Gene3D" id="3.30.1360.120">
    <property type="entry name" value="Probable tRNA modification gtpase trme, domain 1"/>
    <property type="match status" value="1"/>
</dbReference>
<keyword evidence="3 7" id="KW-0032">Aminotransferase</keyword>
<reference evidence="11" key="1">
    <citation type="journal article" date="2021" name="PeerJ">
        <title>Extensive microbial diversity within the chicken gut microbiome revealed by metagenomics and culture.</title>
        <authorList>
            <person name="Gilroy R."/>
            <person name="Ravi A."/>
            <person name="Getino M."/>
            <person name="Pursley I."/>
            <person name="Horton D.L."/>
            <person name="Alikhan N.F."/>
            <person name="Baker D."/>
            <person name="Gharbi K."/>
            <person name="Hall N."/>
            <person name="Watson M."/>
            <person name="Adriaenssens E.M."/>
            <person name="Foster-Nyarko E."/>
            <person name="Jarju S."/>
            <person name="Secka A."/>
            <person name="Antonio M."/>
            <person name="Oren A."/>
            <person name="Chaudhuri R.R."/>
            <person name="La Ragione R."/>
            <person name="Hildebrand F."/>
            <person name="Pallen M.J."/>
        </authorList>
    </citation>
    <scope>NUCLEOTIDE SEQUENCE</scope>
    <source>
        <strain evidence="11">G3-2149</strain>
    </source>
</reference>
<evidence type="ECO:0000256" key="4">
    <source>
        <dbReference type="ARBA" id="ARBA00022679"/>
    </source>
</evidence>
<dbReference type="EMBL" id="JAHLFU010000059">
    <property type="protein sequence ID" value="MBU3852849.1"/>
    <property type="molecule type" value="Genomic_DNA"/>
</dbReference>
<comment type="subunit">
    <text evidence="7">The glycine cleavage system is composed of four proteins: P, T, L and H.</text>
</comment>
<dbReference type="GO" id="GO:0019464">
    <property type="term" value="P:glycine decarboxylation via glycine cleavage system"/>
    <property type="evidence" value="ECO:0007669"/>
    <property type="project" value="UniProtKB-UniRule"/>
</dbReference>
<evidence type="ECO:0000256" key="5">
    <source>
        <dbReference type="ARBA" id="ARBA00031395"/>
    </source>
</evidence>
<dbReference type="Pfam" id="PF08669">
    <property type="entry name" value="GCV_T_C"/>
    <property type="match status" value="1"/>
</dbReference>
<keyword evidence="4 7" id="KW-0808">Transferase</keyword>
<dbReference type="InterPro" id="IPR006223">
    <property type="entry name" value="GcvT"/>
</dbReference>
<dbReference type="PIRSF" id="PIRSF006487">
    <property type="entry name" value="GcvT"/>
    <property type="match status" value="1"/>
</dbReference>
<evidence type="ECO:0000256" key="8">
    <source>
        <dbReference type="PIRSR" id="PIRSR006487-1"/>
    </source>
</evidence>
<dbReference type="FunFam" id="4.10.1250.10:FF:000001">
    <property type="entry name" value="Aminomethyltransferase"/>
    <property type="match status" value="1"/>
</dbReference>
<comment type="similarity">
    <text evidence="1 7">Belongs to the GcvT family.</text>
</comment>
<dbReference type="Gene3D" id="2.40.30.110">
    <property type="entry name" value="Aminomethyltransferase beta-barrel domains"/>
    <property type="match status" value="1"/>
</dbReference>
<dbReference type="InterPro" id="IPR029043">
    <property type="entry name" value="GcvT/YgfZ_C"/>
</dbReference>
<dbReference type="EC" id="2.1.2.10" evidence="2 7"/>
<dbReference type="PANTHER" id="PTHR43757:SF2">
    <property type="entry name" value="AMINOMETHYLTRANSFERASE, MITOCHONDRIAL"/>
    <property type="match status" value="1"/>
</dbReference>
<dbReference type="Proteomes" id="UP000823865">
    <property type="component" value="Unassembled WGS sequence"/>
</dbReference>
<dbReference type="SUPFAM" id="SSF101790">
    <property type="entry name" value="Aminomethyltransferase beta-barrel domain"/>
    <property type="match status" value="1"/>
</dbReference>
<gene>
    <name evidence="7 11" type="primary">gcvT</name>
    <name evidence="11" type="ORF">H9789_03295</name>
</gene>
<comment type="function">
    <text evidence="7">The glycine cleavage system catalyzes the degradation of glycine.</text>
</comment>
<organism evidence="11 12">
    <name type="scientific">Candidatus Paraprevotella stercoravium</name>
    <dbReference type="NCBI Taxonomy" id="2838725"/>
    <lineage>
        <taxon>Bacteria</taxon>
        <taxon>Pseudomonadati</taxon>
        <taxon>Bacteroidota</taxon>
        <taxon>Bacteroidia</taxon>
        <taxon>Bacteroidales</taxon>
        <taxon>Prevotellaceae</taxon>
        <taxon>Paraprevotella</taxon>
    </lineage>
</organism>
<dbReference type="AlphaFoldDB" id="A0A9E2L513"/>
<evidence type="ECO:0000313" key="11">
    <source>
        <dbReference type="EMBL" id="MBU3852849.1"/>
    </source>
</evidence>
<dbReference type="SUPFAM" id="SSF103025">
    <property type="entry name" value="Folate-binding domain"/>
    <property type="match status" value="1"/>
</dbReference>
<evidence type="ECO:0000256" key="2">
    <source>
        <dbReference type="ARBA" id="ARBA00012616"/>
    </source>
</evidence>
<evidence type="ECO:0000256" key="7">
    <source>
        <dbReference type="HAMAP-Rule" id="MF_00259"/>
    </source>
</evidence>
<dbReference type="InterPro" id="IPR022903">
    <property type="entry name" value="GcvT_bac"/>
</dbReference>
<feature type="domain" description="GCVT N-terminal" evidence="9">
    <location>
        <begin position="9"/>
        <end position="263"/>
    </location>
</feature>
<dbReference type="GO" id="GO:0005960">
    <property type="term" value="C:glycine cleavage complex"/>
    <property type="evidence" value="ECO:0007669"/>
    <property type="project" value="InterPro"/>
</dbReference>
<dbReference type="InterPro" id="IPR006222">
    <property type="entry name" value="GCVT_N"/>
</dbReference>
<dbReference type="NCBIfam" id="TIGR00528">
    <property type="entry name" value="gcvT"/>
    <property type="match status" value="1"/>
</dbReference>